<dbReference type="Proteomes" id="UP000053557">
    <property type="component" value="Unassembled WGS sequence"/>
</dbReference>
<name>A0A101XPL2_9BACL</name>
<organism evidence="2 3">
    <name type="scientific">Ferroacidibacillus organovorans</name>
    <dbReference type="NCBI Taxonomy" id="1765683"/>
    <lineage>
        <taxon>Bacteria</taxon>
        <taxon>Bacillati</taxon>
        <taxon>Bacillota</taxon>
        <taxon>Bacilli</taxon>
        <taxon>Bacillales</taxon>
        <taxon>Alicyclobacillaceae</taxon>
        <taxon>Ferroacidibacillus</taxon>
    </lineage>
</organism>
<evidence type="ECO:0008006" key="4">
    <source>
        <dbReference type="Google" id="ProtNLM"/>
    </source>
</evidence>
<evidence type="ECO:0000313" key="3">
    <source>
        <dbReference type="Proteomes" id="UP000053557"/>
    </source>
</evidence>
<evidence type="ECO:0000256" key="1">
    <source>
        <dbReference type="SAM" id="Phobius"/>
    </source>
</evidence>
<reference evidence="2 3" key="1">
    <citation type="submission" date="2015-12" db="EMBL/GenBank/DDBJ databases">
        <title>Draft genome sequence of Acidibacillus ferrooxidans ITV001, isolated from a chalcopyrite acid mine drainage site in Brazil.</title>
        <authorList>
            <person name="Dall'Agnol H."/>
            <person name="Nancucheo I."/>
            <person name="Johnson B."/>
            <person name="Oliveira R."/>
            <person name="Leite L."/>
            <person name="Pylro V."/>
            <person name="Nunes G.L."/>
            <person name="Tzotzos G."/>
            <person name="Fernandes G.R."/>
            <person name="Dutra J."/>
            <person name="Orellana S.C."/>
            <person name="Oliveira G."/>
        </authorList>
    </citation>
    <scope>NUCLEOTIDE SEQUENCE [LARGE SCALE GENOMIC DNA]</scope>
    <source>
        <strain evidence="3">ITV01</strain>
    </source>
</reference>
<keyword evidence="1" id="KW-0472">Membrane</keyword>
<dbReference type="InterPro" id="IPR032820">
    <property type="entry name" value="ATPase_put"/>
</dbReference>
<feature type="transmembrane region" description="Helical" evidence="1">
    <location>
        <begin position="50"/>
        <end position="73"/>
    </location>
</feature>
<dbReference type="EMBL" id="LPVJ01000054">
    <property type="protein sequence ID" value="KUO95267.1"/>
    <property type="molecule type" value="Genomic_DNA"/>
</dbReference>
<dbReference type="AlphaFoldDB" id="A0A101XPL2"/>
<keyword evidence="3" id="KW-1185">Reference proteome</keyword>
<dbReference type="OrthoDB" id="2377025at2"/>
<sequence length="81" mass="8964">MSKIKDDRGSGQKNKEWKAFAVFSGASLQLLVSMIVFGFLGHALSQRWNVAWPTLVGVLFGLFAGVYGLSFLIKRFLGEKP</sequence>
<keyword evidence="1" id="KW-0812">Transmembrane</keyword>
<evidence type="ECO:0000313" key="2">
    <source>
        <dbReference type="EMBL" id="KUO95267.1"/>
    </source>
</evidence>
<accession>A0A101XPL2</accession>
<feature type="transmembrane region" description="Helical" evidence="1">
    <location>
        <begin position="20"/>
        <end position="44"/>
    </location>
</feature>
<gene>
    <name evidence="2" type="ORF">ATW55_14130</name>
</gene>
<proteinExistence type="predicted"/>
<comment type="caution">
    <text evidence="2">The sequence shown here is derived from an EMBL/GenBank/DDBJ whole genome shotgun (WGS) entry which is preliminary data.</text>
</comment>
<protein>
    <recommendedName>
        <fullName evidence="4">ATPase F0F1</fullName>
    </recommendedName>
</protein>
<keyword evidence="1" id="KW-1133">Transmembrane helix</keyword>
<dbReference type="Pfam" id="PF09527">
    <property type="entry name" value="ATPase_gene1"/>
    <property type="match status" value="1"/>
</dbReference>